<evidence type="ECO:0000313" key="2">
    <source>
        <dbReference type="EMBL" id="CAF4224974.1"/>
    </source>
</evidence>
<feature type="non-terminal residue" evidence="2">
    <location>
        <position position="1"/>
    </location>
</feature>
<dbReference type="Proteomes" id="UP000663836">
    <property type="component" value="Unassembled WGS sequence"/>
</dbReference>
<feature type="region of interest" description="Disordered" evidence="1">
    <location>
        <begin position="1"/>
        <end position="29"/>
    </location>
</feature>
<evidence type="ECO:0000313" key="3">
    <source>
        <dbReference type="Proteomes" id="UP000663836"/>
    </source>
</evidence>
<dbReference type="EMBL" id="CAJOBD010017821">
    <property type="protein sequence ID" value="CAF4224974.1"/>
    <property type="molecule type" value="Genomic_DNA"/>
</dbReference>
<proteinExistence type="predicted"/>
<organism evidence="2 3">
    <name type="scientific">Rotaria sordida</name>
    <dbReference type="NCBI Taxonomy" id="392033"/>
    <lineage>
        <taxon>Eukaryota</taxon>
        <taxon>Metazoa</taxon>
        <taxon>Spiralia</taxon>
        <taxon>Gnathifera</taxon>
        <taxon>Rotifera</taxon>
        <taxon>Eurotatoria</taxon>
        <taxon>Bdelloidea</taxon>
        <taxon>Philodinida</taxon>
        <taxon>Philodinidae</taxon>
        <taxon>Rotaria</taxon>
    </lineage>
</organism>
<feature type="compositionally biased region" description="Polar residues" evidence="1">
    <location>
        <begin position="1"/>
        <end position="10"/>
    </location>
</feature>
<name>A0A820CYB2_9BILA</name>
<protein>
    <submittedName>
        <fullName evidence="2">Uncharacterized protein</fullName>
    </submittedName>
</protein>
<reference evidence="2" key="1">
    <citation type="submission" date="2021-02" db="EMBL/GenBank/DDBJ databases">
        <authorList>
            <person name="Nowell W R."/>
        </authorList>
    </citation>
    <scope>NUCLEOTIDE SEQUENCE</scope>
</reference>
<gene>
    <name evidence="2" type="ORF">JBS370_LOCUS37610</name>
</gene>
<sequence>NTANNNATLKQSKEYDKAQNSYDELNKAH</sequence>
<evidence type="ECO:0000256" key="1">
    <source>
        <dbReference type="SAM" id="MobiDB-lite"/>
    </source>
</evidence>
<comment type="caution">
    <text evidence="2">The sequence shown here is derived from an EMBL/GenBank/DDBJ whole genome shotgun (WGS) entry which is preliminary data.</text>
</comment>
<dbReference type="AlphaFoldDB" id="A0A820CYB2"/>
<accession>A0A820CYB2</accession>